<dbReference type="GO" id="GO:0003677">
    <property type="term" value="F:DNA binding"/>
    <property type="evidence" value="ECO:0007669"/>
    <property type="project" value="InterPro"/>
</dbReference>
<keyword evidence="3" id="KW-0378">Hydrolase</keyword>
<dbReference type="SMART" id="SM00487">
    <property type="entry name" value="DEXDc"/>
    <property type="match status" value="1"/>
</dbReference>
<dbReference type="InterPro" id="IPR027417">
    <property type="entry name" value="P-loop_NTPase"/>
</dbReference>
<dbReference type="InterPro" id="IPR006935">
    <property type="entry name" value="Helicase/UvrB_N"/>
</dbReference>
<dbReference type="SUPFAM" id="SSF55874">
    <property type="entry name" value="ATPase domain of HSP90 chaperone/DNA topoisomerase II/histidine kinase"/>
    <property type="match status" value="1"/>
</dbReference>
<dbReference type="InterPro" id="IPR001650">
    <property type="entry name" value="Helicase_C-like"/>
</dbReference>
<keyword evidence="4" id="KW-1185">Reference proteome</keyword>
<dbReference type="NCBIfam" id="NF047352">
    <property type="entry name" value="P_loop_sacsin"/>
    <property type="match status" value="1"/>
</dbReference>
<dbReference type="EMBL" id="CP039247">
    <property type="protein sequence ID" value="QCB28203.1"/>
    <property type="molecule type" value="Genomic_DNA"/>
</dbReference>
<dbReference type="PROSITE" id="PS51192">
    <property type="entry name" value="HELICASE_ATP_BIND_1"/>
    <property type="match status" value="1"/>
</dbReference>
<dbReference type="Proteomes" id="UP000296352">
    <property type="component" value="Chromosome"/>
</dbReference>
<dbReference type="PANTHER" id="PTHR47396">
    <property type="entry name" value="TYPE I RESTRICTION ENZYME ECOKI R PROTEIN"/>
    <property type="match status" value="1"/>
</dbReference>
<dbReference type="InterPro" id="IPR036890">
    <property type="entry name" value="HATPase_C_sf"/>
</dbReference>
<reference evidence="3 4" key="1">
    <citation type="submission" date="2019-04" db="EMBL/GenBank/DDBJ databases">
        <title>Corynebacterium endometrii sp. nov., isolated from the uterus of a cow with endometritis.</title>
        <authorList>
            <person name="Ballas P."/>
            <person name="Ruckert C."/>
            <person name="Wagener K."/>
            <person name="Drillich M."/>
            <person name="Kaempfer P."/>
            <person name="Busse H.-J."/>
            <person name="Ehling-Schulz M."/>
        </authorList>
    </citation>
    <scope>NUCLEOTIDE SEQUENCE [LARGE SCALE GENOMIC DNA]</scope>
    <source>
        <strain evidence="3 4">LMM-1653</strain>
    </source>
</reference>
<dbReference type="SUPFAM" id="SSF52540">
    <property type="entry name" value="P-loop containing nucleoside triphosphate hydrolases"/>
    <property type="match status" value="1"/>
</dbReference>
<evidence type="ECO:0000313" key="3">
    <source>
        <dbReference type="EMBL" id="QCB28203.1"/>
    </source>
</evidence>
<organism evidence="3 4">
    <name type="scientific">Corynebacterium endometrii</name>
    <dbReference type="NCBI Taxonomy" id="2488819"/>
    <lineage>
        <taxon>Bacteria</taxon>
        <taxon>Bacillati</taxon>
        <taxon>Actinomycetota</taxon>
        <taxon>Actinomycetes</taxon>
        <taxon>Mycobacteriales</taxon>
        <taxon>Corynebacteriaceae</taxon>
        <taxon>Corynebacterium</taxon>
    </lineage>
</organism>
<protein>
    <submittedName>
        <fullName evidence="3">ATP-dependent RNA helicase SrmB</fullName>
    </submittedName>
</protein>
<dbReference type="GO" id="GO:0004386">
    <property type="term" value="F:helicase activity"/>
    <property type="evidence" value="ECO:0007669"/>
    <property type="project" value="UniProtKB-KW"/>
</dbReference>
<proteinExistence type="predicted"/>
<dbReference type="GO" id="GO:0005829">
    <property type="term" value="C:cytosol"/>
    <property type="evidence" value="ECO:0007669"/>
    <property type="project" value="TreeGrafter"/>
</dbReference>
<evidence type="ECO:0000313" key="4">
    <source>
        <dbReference type="Proteomes" id="UP000296352"/>
    </source>
</evidence>
<evidence type="ECO:0000259" key="1">
    <source>
        <dbReference type="PROSITE" id="PS51192"/>
    </source>
</evidence>
<dbReference type="SMART" id="SM00490">
    <property type="entry name" value="HELICc"/>
    <property type="match status" value="1"/>
</dbReference>
<dbReference type="Pfam" id="PF00271">
    <property type="entry name" value="Helicase_C"/>
    <property type="match status" value="1"/>
</dbReference>
<dbReference type="OrthoDB" id="9776021at2"/>
<sequence>MSLQDWQSPSDELMAAVDDYRERCVQVYSTDRNRIEEDFRKERSIAEGGYGRKQIQELIQNAADALQTAPGRLEVHLTEDALYVANQGKPFQKEGVRALLYAHLSAKTGEEIGRFGLGFKSMCGISEAPQIFSQTVSFEFNRDKTKEELSNDLGSSTDVLDVPVLRLAWLLDPQAEFDRDPLLRKLANWAVTIIKIPLLTGASTALEEEIREFDESFCLFAPAVKSLKMTSEISQITRKFKAKRAGKKVTLEDANGKESHWLVFSKSHIPSDKALESAGQAARRNKVTVSWAVPTHGKVGVGQLSAFFPVQSEVTLSGKINAPFKLSDDRINVIEGEFNREILEMVVPELVVEARQSLAEIDFGRYLDILPARGRESRSWADEVINEPIYEALRGTRCLPNGDGELRSPSTLKLTPELVPTSLTPDWLEKAVQKDEWIHPSCTSNSERTSKAKRLLGESKYGKLSQWLSCYIHPKKKLPQESINALSAAHEVLLNTEPENVRSTETEIRQAAIVLLETGIWQYPVRGQCFVRSNEKDRGPAFIDARVVENDRALRALNALDIDAYAESGQLTELLADIRHTTRINWDRAWSILRSSDIEDVRRGFREDLLGKHRLLIKVRNLRGQWVLPDGHYLPGALLEPLAADADYLVDNRYHGADAEILRELGIQSHPFRNFDHFNEKWFKKYKKANREGIGIQLGLKRHQWDGIAYGEDTPIHGPLNHFAEMSDTNRAHITKYLLTYSNTPTIRAKHPQTKTSVKALHPEYWLLRRHGIIESSMGLVGLANSFALNDESTEVEDIVPVISGLSLTENAAKQLGIKTAMDQLQAEDFKEMAAFHRQKENEGLLGKTYAWWAFVEPETPPAQVHVRVGENWEYLPPEEVAISADQELETILEDLGIPTLPVVSAEDVNQMAEAWGFMPSHRVPREFDYEPVLDSIPLATMFPTLWMHLEQDIDLDSIEVQACKSLVIASAVPGRPRTTKVVDRGREGNLILTTSETLRGQLEHVFLCLDQSFDDYTLNRIIEDIEKQKNQKLRAQLRAAASDAERISLLFADEYLMTLIPAQVFKMMEESSERIPSGIELAELCTKMYGPSTLEKLASKSTLPDSIGQPPKRWHGTYAARKWVKELGFSERWAGFKSVAPASPSEFVEGPAKPPQFHDYQQLVSDKLREMIRGTEKKRGLITLPTGAGKTRVAVQSIVESITAGEFDSEDGTPFDGTLLWIVSNEELCEQAIDVWAYIWRGLGRQGTPLTLSRHFGQRYNAEEEVSGVQVVVSTYQKMGRTIGNPDYEWLRETPLVIIDEAHSALAPTYTKILEWTGRAAHQRDKLLLGLTATPFRGRSDSPETQRLLKRFDENILDKGVFGDEEPLARLQRDLVLSHVEMEHIDTNSFVKLTPEEVEAFRERHWLPRHSEIELGSDIDRTNRIVASILEKPSDWSIIVFAASVENAETIATLLTMQGCPAAAISENTSIGERRLAVERFKNGELRVLTNYAVLSQGFDFPGTNAVYITRPTQSEVRYQQMIGRGLRGPKNGGTKKCHIVNVLDNIEQFDLSINYEQFEKLTDSSRSLFGKQGEL</sequence>
<keyword evidence="3" id="KW-0347">Helicase</keyword>
<feature type="domain" description="Helicase C-terminal" evidence="2">
    <location>
        <begin position="1425"/>
        <end position="1568"/>
    </location>
</feature>
<feature type="domain" description="Helicase ATP-binding" evidence="1">
    <location>
        <begin position="1172"/>
        <end position="1354"/>
    </location>
</feature>
<gene>
    <name evidence="3" type="ORF">CENDO_04565</name>
</gene>
<dbReference type="PANTHER" id="PTHR47396:SF1">
    <property type="entry name" value="ATP-DEPENDENT HELICASE IRC3-RELATED"/>
    <property type="match status" value="1"/>
</dbReference>
<dbReference type="Gene3D" id="3.40.50.300">
    <property type="entry name" value="P-loop containing nucleotide triphosphate hydrolases"/>
    <property type="match status" value="2"/>
</dbReference>
<name>A0A4P7QF98_9CORY</name>
<dbReference type="GO" id="GO:0005524">
    <property type="term" value="F:ATP binding"/>
    <property type="evidence" value="ECO:0007669"/>
    <property type="project" value="InterPro"/>
</dbReference>
<dbReference type="KEGG" id="cee:CENDO_04565"/>
<dbReference type="InterPro" id="IPR050742">
    <property type="entry name" value="Helicase_Restrict-Modif_Enz"/>
</dbReference>
<dbReference type="RefSeq" id="WP_136140973.1">
    <property type="nucleotide sequence ID" value="NZ_CP039247.1"/>
</dbReference>
<dbReference type="PROSITE" id="PS51194">
    <property type="entry name" value="HELICASE_CTER"/>
    <property type="match status" value="1"/>
</dbReference>
<keyword evidence="3" id="KW-0547">Nucleotide-binding</keyword>
<dbReference type="Pfam" id="PF04851">
    <property type="entry name" value="ResIII"/>
    <property type="match status" value="1"/>
</dbReference>
<keyword evidence="3" id="KW-0067">ATP-binding</keyword>
<dbReference type="InterPro" id="IPR014001">
    <property type="entry name" value="Helicase_ATP-bd"/>
</dbReference>
<dbReference type="GO" id="GO:0016787">
    <property type="term" value="F:hydrolase activity"/>
    <property type="evidence" value="ECO:0007669"/>
    <property type="project" value="InterPro"/>
</dbReference>
<evidence type="ECO:0000259" key="2">
    <source>
        <dbReference type="PROSITE" id="PS51194"/>
    </source>
</evidence>
<accession>A0A4P7QF98</accession>